<dbReference type="Proteomes" id="UP000265520">
    <property type="component" value="Unassembled WGS sequence"/>
</dbReference>
<evidence type="ECO:0000256" key="1">
    <source>
        <dbReference type="SAM" id="MobiDB-lite"/>
    </source>
</evidence>
<feature type="compositionally biased region" description="Basic and acidic residues" evidence="1">
    <location>
        <begin position="54"/>
        <end position="66"/>
    </location>
</feature>
<dbReference type="EMBL" id="LXQA011063230">
    <property type="protein sequence ID" value="MCI83273.1"/>
    <property type="molecule type" value="Genomic_DNA"/>
</dbReference>
<reference evidence="2 3" key="1">
    <citation type="journal article" date="2018" name="Front. Plant Sci.">
        <title>Red Clover (Trifolium pratense) and Zigzag Clover (T. medium) - A Picture of Genomic Similarities and Differences.</title>
        <authorList>
            <person name="Dluhosova J."/>
            <person name="Istvanek J."/>
            <person name="Nedelnik J."/>
            <person name="Repkova J."/>
        </authorList>
    </citation>
    <scope>NUCLEOTIDE SEQUENCE [LARGE SCALE GENOMIC DNA]</scope>
    <source>
        <strain evidence="3">cv. 10/8</strain>
        <tissue evidence="2">Leaf</tissue>
    </source>
</reference>
<accession>A0A392V779</accession>
<feature type="non-terminal residue" evidence="2">
    <location>
        <position position="66"/>
    </location>
</feature>
<evidence type="ECO:0000313" key="2">
    <source>
        <dbReference type="EMBL" id="MCI83273.1"/>
    </source>
</evidence>
<protein>
    <submittedName>
        <fullName evidence="2">Uncharacterized protein</fullName>
    </submittedName>
</protein>
<dbReference type="AlphaFoldDB" id="A0A392V779"/>
<proteinExistence type="predicted"/>
<keyword evidence="3" id="KW-1185">Reference proteome</keyword>
<name>A0A392V779_9FABA</name>
<evidence type="ECO:0000313" key="3">
    <source>
        <dbReference type="Proteomes" id="UP000265520"/>
    </source>
</evidence>
<feature type="region of interest" description="Disordered" evidence="1">
    <location>
        <begin position="21"/>
        <end position="66"/>
    </location>
</feature>
<organism evidence="2 3">
    <name type="scientific">Trifolium medium</name>
    <dbReference type="NCBI Taxonomy" id="97028"/>
    <lineage>
        <taxon>Eukaryota</taxon>
        <taxon>Viridiplantae</taxon>
        <taxon>Streptophyta</taxon>
        <taxon>Embryophyta</taxon>
        <taxon>Tracheophyta</taxon>
        <taxon>Spermatophyta</taxon>
        <taxon>Magnoliopsida</taxon>
        <taxon>eudicotyledons</taxon>
        <taxon>Gunneridae</taxon>
        <taxon>Pentapetalae</taxon>
        <taxon>rosids</taxon>
        <taxon>fabids</taxon>
        <taxon>Fabales</taxon>
        <taxon>Fabaceae</taxon>
        <taxon>Papilionoideae</taxon>
        <taxon>50 kb inversion clade</taxon>
        <taxon>NPAAA clade</taxon>
        <taxon>Hologalegina</taxon>
        <taxon>IRL clade</taxon>
        <taxon>Trifolieae</taxon>
        <taxon>Trifolium</taxon>
    </lineage>
</organism>
<comment type="caution">
    <text evidence="2">The sequence shown here is derived from an EMBL/GenBank/DDBJ whole genome shotgun (WGS) entry which is preliminary data.</text>
</comment>
<sequence>RFDRAYGRGEERRLKVWEDFEDGDEGARDTGAKVGRNRVGNNGEGEKSVRRREGRVENTGIKEVRK</sequence>
<feature type="non-terminal residue" evidence="2">
    <location>
        <position position="1"/>
    </location>
</feature>